<name>A0ABN0NRZ2_9BACT</name>
<proteinExistence type="predicted"/>
<keyword evidence="1" id="KW-1133">Transmembrane helix</keyword>
<dbReference type="EMBL" id="AWUY01000125">
    <property type="protein sequence ID" value="ERJ76450.1"/>
    <property type="molecule type" value="Genomic_DNA"/>
</dbReference>
<protein>
    <submittedName>
        <fullName evidence="2">Uncharacterized protein</fullName>
    </submittedName>
</protein>
<evidence type="ECO:0000313" key="3">
    <source>
        <dbReference type="Proteomes" id="UP000016660"/>
    </source>
</evidence>
<keyword evidence="1" id="KW-0472">Membrane</keyword>
<evidence type="ECO:0000313" key="2">
    <source>
        <dbReference type="EMBL" id="ERJ76450.1"/>
    </source>
</evidence>
<dbReference type="Proteomes" id="UP000016660">
    <property type="component" value="Unassembled WGS sequence"/>
</dbReference>
<organism evidence="2 3">
    <name type="scientific">Prevotella disiens JCM 6334 = ATCC 29426</name>
    <dbReference type="NCBI Taxonomy" id="1235811"/>
    <lineage>
        <taxon>Bacteria</taxon>
        <taxon>Pseudomonadati</taxon>
        <taxon>Bacteroidota</taxon>
        <taxon>Bacteroidia</taxon>
        <taxon>Bacteroidales</taxon>
        <taxon>Prevotellaceae</taxon>
        <taxon>Prevotella</taxon>
    </lineage>
</organism>
<keyword evidence="1" id="KW-0812">Transmembrane</keyword>
<comment type="caution">
    <text evidence="2">The sequence shown here is derived from an EMBL/GenBank/DDBJ whole genome shotgun (WGS) entry which is preliminary data.</text>
</comment>
<accession>A0ABN0NRZ2</accession>
<gene>
    <name evidence="2" type="ORF">HMPREF0653_01470</name>
</gene>
<sequence length="52" mass="5887">MIGHCAETLDEQAKKMLAATKLNFKLFIFLLFLIIGRVGLAKQVGLVRQREL</sequence>
<feature type="transmembrane region" description="Helical" evidence="1">
    <location>
        <begin position="22"/>
        <end position="40"/>
    </location>
</feature>
<reference evidence="2 3" key="1">
    <citation type="submission" date="2013-06" db="EMBL/GenBank/DDBJ databases">
        <authorList>
            <person name="Weinstock G."/>
            <person name="Sodergren E."/>
            <person name="Lobos E.A."/>
            <person name="Fulton L."/>
            <person name="Fulton R."/>
            <person name="Courtney L."/>
            <person name="Fronick C."/>
            <person name="O'Laughlin M."/>
            <person name="Godfrey J."/>
            <person name="Wilson R.M."/>
            <person name="Miner T."/>
            <person name="Farmer C."/>
            <person name="Delehaunty K."/>
            <person name="Cordes M."/>
            <person name="Minx P."/>
            <person name="Tomlinson C."/>
            <person name="Chen J."/>
            <person name="Wollam A."/>
            <person name="Pepin K.H."/>
            <person name="Bhonagiri V."/>
            <person name="Zhang X."/>
            <person name="Warren W."/>
            <person name="Mitreva M."/>
            <person name="Mardis E.R."/>
            <person name="Wilson R.K."/>
        </authorList>
    </citation>
    <scope>NUCLEOTIDE SEQUENCE [LARGE SCALE GENOMIC DNA]</scope>
    <source>
        <strain evidence="2 3">ATCC 29426</strain>
    </source>
</reference>
<keyword evidence="3" id="KW-1185">Reference proteome</keyword>
<evidence type="ECO:0000256" key="1">
    <source>
        <dbReference type="SAM" id="Phobius"/>
    </source>
</evidence>